<evidence type="ECO:0000313" key="8">
    <source>
        <dbReference type="Proteomes" id="UP001331561"/>
    </source>
</evidence>
<evidence type="ECO:0000256" key="3">
    <source>
        <dbReference type="ARBA" id="ARBA00022989"/>
    </source>
</evidence>
<sequence length="95" mass="10622">MRIIVWFLRLLAFILLLGFAIKNDALVTVNFFLGTHWQMPLVLVLLLMFAAGAAVGVTAMLSTLVSQRREIGRLRKLRGEPVIVKSAQPQYPDSV</sequence>
<evidence type="ECO:0000313" key="7">
    <source>
        <dbReference type="EMBL" id="MEC5387975.1"/>
    </source>
</evidence>
<organism evidence="7 8">
    <name type="scientific">Uliginosibacterium silvisoli</name>
    <dbReference type="NCBI Taxonomy" id="3114758"/>
    <lineage>
        <taxon>Bacteria</taxon>
        <taxon>Pseudomonadati</taxon>
        <taxon>Pseudomonadota</taxon>
        <taxon>Betaproteobacteria</taxon>
        <taxon>Rhodocyclales</taxon>
        <taxon>Zoogloeaceae</taxon>
        <taxon>Uliginosibacterium</taxon>
    </lineage>
</organism>
<keyword evidence="4 5" id="KW-0472">Membrane</keyword>
<protein>
    <submittedName>
        <fullName evidence="7">Lipopolysaccharide assembly protein LapA domain-containing protein</fullName>
    </submittedName>
</protein>
<feature type="transmembrane region" description="Helical" evidence="5">
    <location>
        <begin position="41"/>
        <end position="65"/>
    </location>
</feature>
<name>A0ABU6KAK6_9RHOO</name>
<keyword evidence="3 5" id="KW-1133">Transmembrane helix</keyword>
<dbReference type="RefSeq" id="WP_327600947.1">
    <property type="nucleotide sequence ID" value="NZ_JAYXHS010000004.1"/>
</dbReference>
<accession>A0ABU6KAK6</accession>
<reference evidence="7 8" key="1">
    <citation type="submission" date="2024-01" db="EMBL/GenBank/DDBJ databases">
        <title>Uliginosibacterium soil sp. nov.</title>
        <authorList>
            <person name="Lv Y."/>
        </authorList>
    </citation>
    <scope>NUCLEOTIDE SEQUENCE [LARGE SCALE GENOMIC DNA]</scope>
    <source>
        <strain evidence="7 8">H3</strain>
    </source>
</reference>
<comment type="caution">
    <text evidence="7">The sequence shown here is derived from an EMBL/GenBank/DDBJ whole genome shotgun (WGS) entry which is preliminary data.</text>
</comment>
<keyword evidence="8" id="KW-1185">Reference proteome</keyword>
<dbReference type="EMBL" id="JAYXHS010000004">
    <property type="protein sequence ID" value="MEC5387975.1"/>
    <property type="molecule type" value="Genomic_DNA"/>
</dbReference>
<evidence type="ECO:0000256" key="4">
    <source>
        <dbReference type="ARBA" id="ARBA00023136"/>
    </source>
</evidence>
<keyword evidence="1" id="KW-1003">Cell membrane</keyword>
<evidence type="ECO:0000256" key="2">
    <source>
        <dbReference type="ARBA" id="ARBA00022692"/>
    </source>
</evidence>
<evidence type="ECO:0000256" key="1">
    <source>
        <dbReference type="ARBA" id="ARBA00022475"/>
    </source>
</evidence>
<proteinExistence type="predicted"/>
<dbReference type="Proteomes" id="UP001331561">
    <property type="component" value="Unassembled WGS sequence"/>
</dbReference>
<keyword evidence="2 5" id="KW-0812">Transmembrane</keyword>
<gene>
    <name evidence="7" type="ORF">VVD49_19735</name>
</gene>
<feature type="domain" description="Lipopolysaccharide assembly protein A" evidence="6">
    <location>
        <begin position="22"/>
        <end position="76"/>
    </location>
</feature>
<dbReference type="InterPro" id="IPR010445">
    <property type="entry name" value="LapA_dom"/>
</dbReference>
<evidence type="ECO:0000256" key="5">
    <source>
        <dbReference type="SAM" id="Phobius"/>
    </source>
</evidence>
<evidence type="ECO:0000259" key="6">
    <source>
        <dbReference type="Pfam" id="PF06305"/>
    </source>
</evidence>
<dbReference type="Pfam" id="PF06305">
    <property type="entry name" value="LapA_dom"/>
    <property type="match status" value="1"/>
</dbReference>